<dbReference type="GO" id="GO:0005813">
    <property type="term" value="C:centrosome"/>
    <property type="evidence" value="ECO:0007669"/>
    <property type="project" value="TreeGrafter"/>
</dbReference>
<protein>
    <recommendedName>
        <fullName evidence="3">HOOK N-terminal domain-containing protein</fullName>
    </recommendedName>
</protein>
<dbReference type="PANTHER" id="PTHR18947:SF31">
    <property type="entry name" value="PROTEIN DAPLE"/>
    <property type="match status" value="1"/>
</dbReference>
<dbReference type="Proteomes" id="UP000265020">
    <property type="component" value="Unassembled WGS sequence"/>
</dbReference>
<dbReference type="GO" id="GO:0031122">
    <property type="term" value="P:cytoplasmic microtubule organization"/>
    <property type="evidence" value="ECO:0007669"/>
    <property type="project" value="TreeGrafter"/>
</dbReference>
<dbReference type="SUPFAM" id="SSF116907">
    <property type="entry name" value="Hook domain"/>
    <property type="match status" value="1"/>
</dbReference>
<organism evidence="1 2">
    <name type="scientific">Cyprinodon variegatus</name>
    <name type="common">Sheepshead minnow</name>
    <dbReference type="NCBI Taxonomy" id="28743"/>
    <lineage>
        <taxon>Eukaryota</taxon>
        <taxon>Metazoa</taxon>
        <taxon>Chordata</taxon>
        <taxon>Craniata</taxon>
        <taxon>Vertebrata</taxon>
        <taxon>Euteleostomi</taxon>
        <taxon>Actinopterygii</taxon>
        <taxon>Neopterygii</taxon>
        <taxon>Teleostei</taxon>
        <taxon>Neoteleostei</taxon>
        <taxon>Acanthomorphata</taxon>
        <taxon>Ovalentaria</taxon>
        <taxon>Atherinomorphae</taxon>
        <taxon>Cyprinodontiformes</taxon>
        <taxon>Cyprinodontidae</taxon>
        <taxon>Cyprinodon</taxon>
    </lineage>
</organism>
<accession>A0A3Q2EK35</accession>
<name>A0A3Q2EK35_CYPVA</name>
<evidence type="ECO:0000313" key="2">
    <source>
        <dbReference type="Proteomes" id="UP000265020"/>
    </source>
</evidence>
<dbReference type="GO" id="GO:0005737">
    <property type="term" value="C:cytoplasm"/>
    <property type="evidence" value="ECO:0007669"/>
    <property type="project" value="TreeGrafter"/>
</dbReference>
<dbReference type="GO" id="GO:0030705">
    <property type="term" value="P:cytoskeleton-dependent intracellular transport"/>
    <property type="evidence" value="ECO:0007669"/>
    <property type="project" value="TreeGrafter"/>
</dbReference>
<evidence type="ECO:0008006" key="3">
    <source>
        <dbReference type="Google" id="ProtNLM"/>
    </source>
</evidence>
<dbReference type="PANTHER" id="PTHR18947">
    <property type="entry name" value="HOOK PROTEINS"/>
    <property type="match status" value="1"/>
</dbReference>
<reference evidence="1" key="1">
    <citation type="submission" date="2025-08" db="UniProtKB">
        <authorList>
            <consortium name="Ensembl"/>
        </authorList>
    </citation>
    <scope>IDENTIFICATION</scope>
</reference>
<dbReference type="AlphaFoldDB" id="A0A3Q2EK35"/>
<sequence length="87" mass="9969">MCLQVRSLGPLGPGEDVGPEERVSMYMELVDGVFLHKIMTHIDPSPTNQRLNKNVNNDVSLRLYNLTVLTRHIKTYYQVRKQVTVVT</sequence>
<proteinExistence type="predicted"/>
<keyword evidence="2" id="KW-1185">Reference proteome</keyword>
<dbReference type="Ensembl" id="ENSCVAT00000028898.1">
    <property type="protein sequence ID" value="ENSCVAP00000032762.1"/>
    <property type="gene ID" value="ENSCVAG00000023045.1"/>
</dbReference>
<dbReference type="Gene3D" id="1.10.418.10">
    <property type="entry name" value="Calponin-like domain"/>
    <property type="match status" value="1"/>
</dbReference>
<dbReference type="OMA" id="NQCISKH"/>
<evidence type="ECO:0000313" key="1">
    <source>
        <dbReference type="Ensembl" id="ENSCVAP00000032762.1"/>
    </source>
</evidence>
<dbReference type="GO" id="GO:0051959">
    <property type="term" value="F:dynein light intermediate chain binding"/>
    <property type="evidence" value="ECO:0007669"/>
    <property type="project" value="TreeGrafter"/>
</dbReference>
<dbReference type="GO" id="GO:0008017">
    <property type="term" value="F:microtubule binding"/>
    <property type="evidence" value="ECO:0007669"/>
    <property type="project" value="TreeGrafter"/>
</dbReference>
<dbReference type="GeneTree" id="ENSGT00940000154785"/>
<reference evidence="1" key="2">
    <citation type="submission" date="2025-09" db="UniProtKB">
        <authorList>
            <consortium name="Ensembl"/>
        </authorList>
    </citation>
    <scope>IDENTIFICATION</scope>
</reference>
<dbReference type="InterPro" id="IPR036872">
    <property type="entry name" value="CH_dom_sf"/>
</dbReference>